<evidence type="ECO:0000256" key="9">
    <source>
        <dbReference type="ARBA" id="ARBA00023170"/>
    </source>
</evidence>
<feature type="transmembrane region" description="Helical" evidence="12">
    <location>
        <begin position="696"/>
        <end position="721"/>
    </location>
</feature>
<dbReference type="InParanoid" id="A0A6P7XDY6"/>
<dbReference type="Pfam" id="PF00003">
    <property type="entry name" value="7tm_3"/>
    <property type="match status" value="1"/>
</dbReference>
<sequence>MEVHLVPIVLMICDILWKTAECQCTLGNDLSIPLRPSYRRDGDIMIGGLVTVEIFNPFQHPFFTTVPSFDGHTFPVALNYYNFLAFVSAVEEINNSSELLPNLTLGFHIDNPYDNFLLMYRAAMNIFSGMDTRIPNYNCKTSGPPAAIIEGLPAEHSSQFSSLSRIYHYPQQISYTSGNLVMSNTVKFPYFYRTVPSELHLCAGIVKLLKHFGWTWVSIIAADDENSMRAVQILREGIEQSGGCIEFIETFRQYMSLMHHNTDKIHNTIITSSTKVIILYCNRVCTETIRRTSIWEAPGKVWIITDEWGFFLPSYNVDKKNTLAFTVAKRTIPSFHKIVREVNPAIFPNDSFTEMWWKDLCNNQCPESIQRSCSSDEISFYLLHCDILNSGDSYNIYNAVYAMAHALHNMMTSGSGNSTMWSGESERFLDFFPWKLMVHRYQSLIIFSPFHVQPARTACDYAANKLHHYLKNLHFKNILGEEIFFDENGDLAVGYNIISNFFLPDGTQINEIVGSYNPYAPSEQEFTIYENTTWDSTFNEWTSGSWTQIPLQSRCSPSCLPGFRKLTREGEPVCCYDCIPCPEGEISSQTGMDACMKCPEDQWPNQKKDTCIPKVITFLTYEEPLGITLTFICIFLIFINIVILGIFIHYKDTPIVKVNNRALSYILLISLMLCFLCSLVFIGHPDKVTCIIRQTAFGISFSIALSSVLAKTITVVTAFHATKPGSKLRKWMGYRVSAFIVLFCSLIQTVLCLAWLFTAPPFPYLNTKSEIGTILTECNEGSIVAFYLVLGYLGFLAGVSFIVAFLARNLPDRFNEAKYITFSMLVFCNVWFSFIPTYLSTKGKYMVAVEIFAILASSTGLLGCIFFPKCFVILLRPEMNSRKCLSRN</sequence>
<evidence type="ECO:0000256" key="3">
    <source>
        <dbReference type="ARBA" id="ARBA00022475"/>
    </source>
</evidence>
<accession>A0A6P7XDY6</accession>
<feature type="chain" id="PRO_5028100396" evidence="13">
    <location>
        <begin position="23"/>
        <end position="888"/>
    </location>
</feature>
<keyword evidence="8 12" id="KW-0472">Membrane</keyword>
<dbReference type="PRINTS" id="PR01535">
    <property type="entry name" value="VOMERONASL2R"/>
</dbReference>
<evidence type="ECO:0000256" key="11">
    <source>
        <dbReference type="ARBA" id="ARBA00023224"/>
    </source>
</evidence>
<dbReference type="SUPFAM" id="SSF53822">
    <property type="entry name" value="Periplasmic binding protein-like I"/>
    <property type="match status" value="1"/>
</dbReference>
<dbReference type="PROSITE" id="PS50259">
    <property type="entry name" value="G_PROTEIN_RECEP_F3_4"/>
    <property type="match status" value="1"/>
</dbReference>
<dbReference type="InterPro" id="IPR001828">
    <property type="entry name" value="ANF_lig-bd_rcpt"/>
</dbReference>
<keyword evidence="15" id="KW-1185">Reference proteome</keyword>
<dbReference type="OrthoDB" id="5984008at2759"/>
<evidence type="ECO:0000256" key="7">
    <source>
        <dbReference type="ARBA" id="ARBA00023040"/>
    </source>
</evidence>
<evidence type="ECO:0000256" key="1">
    <source>
        <dbReference type="ARBA" id="ARBA00004651"/>
    </source>
</evidence>
<keyword evidence="6 12" id="KW-1133">Transmembrane helix</keyword>
<dbReference type="Gene3D" id="3.40.50.2300">
    <property type="match status" value="4"/>
</dbReference>
<dbReference type="InterPro" id="IPR038550">
    <property type="entry name" value="GPCR_3_9-Cys_sf"/>
</dbReference>
<dbReference type="InterPro" id="IPR017979">
    <property type="entry name" value="GPCR_3_CS"/>
</dbReference>
<evidence type="ECO:0000256" key="4">
    <source>
        <dbReference type="ARBA" id="ARBA00022692"/>
    </source>
</evidence>
<keyword evidence="9" id="KW-0675">Receptor</keyword>
<evidence type="ECO:0000256" key="8">
    <source>
        <dbReference type="ARBA" id="ARBA00023136"/>
    </source>
</evidence>
<keyword evidence="3" id="KW-1003">Cell membrane</keyword>
<organism evidence="15 16">
    <name type="scientific">Microcaecilia unicolor</name>
    <dbReference type="NCBI Taxonomy" id="1415580"/>
    <lineage>
        <taxon>Eukaryota</taxon>
        <taxon>Metazoa</taxon>
        <taxon>Chordata</taxon>
        <taxon>Craniata</taxon>
        <taxon>Vertebrata</taxon>
        <taxon>Euteleostomi</taxon>
        <taxon>Amphibia</taxon>
        <taxon>Gymnophiona</taxon>
        <taxon>Siphonopidae</taxon>
        <taxon>Microcaecilia</taxon>
    </lineage>
</organism>
<dbReference type="RefSeq" id="XP_030050738.1">
    <property type="nucleotide sequence ID" value="XM_030194878.1"/>
</dbReference>
<dbReference type="InterPro" id="IPR000337">
    <property type="entry name" value="GPCR_3"/>
</dbReference>
<keyword evidence="4 12" id="KW-0812">Transmembrane</keyword>
<evidence type="ECO:0000313" key="16">
    <source>
        <dbReference type="RefSeq" id="XP_030050738.1"/>
    </source>
</evidence>
<dbReference type="AlphaFoldDB" id="A0A6P7XDY6"/>
<keyword evidence="11" id="KW-0807">Transducer</keyword>
<dbReference type="InterPro" id="IPR011500">
    <property type="entry name" value="GPCR_3_9-Cys_dom"/>
</dbReference>
<evidence type="ECO:0000256" key="5">
    <source>
        <dbReference type="ARBA" id="ARBA00022729"/>
    </source>
</evidence>
<evidence type="ECO:0000256" key="2">
    <source>
        <dbReference type="ARBA" id="ARBA00007242"/>
    </source>
</evidence>
<dbReference type="GeneID" id="115464513"/>
<keyword evidence="7" id="KW-0297">G-protein coupled receptor</keyword>
<dbReference type="GO" id="GO:0004930">
    <property type="term" value="F:G protein-coupled receptor activity"/>
    <property type="evidence" value="ECO:0007669"/>
    <property type="project" value="UniProtKB-KW"/>
</dbReference>
<evidence type="ECO:0000256" key="10">
    <source>
        <dbReference type="ARBA" id="ARBA00023180"/>
    </source>
</evidence>
<dbReference type="InterPro" id="IPR017978">
    <property type="entry name" value="GPCR_3_C"/>
</dbReference>
<dbReference type="InterPro" id="IPR000068">
    <property type="entry name" value="GPCR_3_Ca_sens_rcpt-rel"/>
</dbReference>
<dbReference type="InterPro" id="IPR028082">
    <property type="entry name" value="Peripla_BP_I"/>
</dbReference>
<feature type="domain" description="G-protein coupled receptors family 3 profile" evidence="14">
    <location>
        <begin position="625"/>
        <end position="888"/>
    </location>
</feature>
<evidence type="ECO:0000256" key="12">
    <source>
        <dbReference type="SAM" id="Phobius"/>
    </source>
</evidence>
<feature type="transmembrane region" description="Helical" evidence="12">
    <location>
        <begin position="625"/>
        <end position="650"/>
    </location>
</feature>
<keyword evidence="10" id="KW-0325">Glycoprotein</keyword>
<name>A0A6P7XDY6_9AMPH</name>
<comment type="similarity">
    <text evidence="2">Belongs to the G-protein coupled receptor 3 family.</text>
</comment>
<dbReference type="FunFam" id="3.40.50.2300:FF:000024">
    <property type="entry name" value="Vomeronasal 2, receptor 73"/>
    <property type="match status" value="1"/>
</dbReference>
<proteinExistence type="inferred from homology"/>
<dbReference type="FunFam" id="2.10.50.30:FF:000002">
    <property type="entry name" value="Vomeronasal 2 receptor, h1"/>
    <property type="match status" value="1"/>
</dbReference>
<dbReference type="InterPro" id="IPR004073">
    <property type="entry name" value="GPCR_3_vmron_rcpt_2"/>
</dbReference>
<dbReference type="PRINTS" id="PR00248">
    <property type="entry name" value="GPCRMGR"/>
</dbReference>
<evidence type="ECO:0000259" key="14">
    <source>
        <dbReference type="PROSITE" id="PS50259"/>
    </source>
</evidence>
<dbReference type="PANTHER" id="PTHR24061:SF591">
    <property type="entry name" value="LOW QUALITY PROTEIN: VOMERONASAL TYPE-2 RECEPTOR 26"/>
    <property type="match status" value="1"/>
</dbReference>
<dbReference type="PANTHER" id="PTHR24061">
    <property type="entry name" value="CALCIUM-SENSING RECEPTOR-RELATED"/>
    <property type="match status" value="1"/>
</dbReference>
<dbReference type="Pfam" id="PF01094">
    <property type="entry name" value="ANF_receptor"/>
    <property type="match status" value="1"/>
</dbReference>
<dbReference type="GO" id="GO:0005886">
    <property type="term" value="C:plasma membrane"/>
    <property type="evidence" value="ECO:0007669"/>
    <property type="project" value="UniProtKB-SubCell"/>
</dbReference>
<feature type="transmembrane region" description="Helical" evidence="12">
    <location>
        <begin position="784"/>
        <end position="807"/>
    </location>
</feature>
<dbReference type="Proteomes" id="UP000515156">
    <property type="component" value="Chromosome 3"/>
</dbReference>
<evidence type="ECO:0000256" key="13">
    <source>
        <dbReference type="SAM" id="SignalP"/>
    </source>
</evidence>
<feature type="transmembrane region" description="Helical" evidence="12">
    <location>
        <begin position="733"/>
        <end position="757"/>
    </location>
</feature>
<keyword evidence="5 13" id="KW-0732">Signal</keyword>
<dbReference type="Gene3D" id="2.10.50.30">
    <property type="entry name" value="GPCR, family 3, nine cysteines domain"/>
    <property type="match status" value="1"/>
</dbReference>
<feature type="signal peptide" evidence="13">
    <location>
        <begin position="1"/>
        <end position="22"/>
    </location>
</feature>
<dbReference type="KEGG" id="muo:115464513"/>
<gene>
    <name evidence="16" type="primary">LOC115464513</name>
</gene>
<comment type="subcellular location">
    <subcellularLocation>
        <location evidence="1">Cell membrane</location>
        <topology evidence="1">Multi-pass membrane protein</topology>
    </subcellularLocation>
</comment>
<dbReference type="CDD" id="cd15283">
    <property type="entry name" value="7tmC_V2R_pheromone"/>
    <property type="match status" value="1"/>
</dbReference>
<reference evidence="16" key="1">
    <citation type="submission" date="2025-08" db="UniProtKB">
        <authorList>
            <consortium name="RefSeq"/>
        </authorList>
    </citation>
    <scope>IDENTIFICATION</scope>
</reference>
<dbReference type="Pfam" id="PF07562">
    <property type="entry name" value="NCD3G"/>
    <property type="match status" value="1"/>
</dbReference>
<feature type="transmembrane region" description="Helical" evidence="12">
    <location>
        <begin position="662"/>
        <end position="684"/>
    </location>
</feature>
<evidence type="ECO:0000256" key="6">
    <source>
        <dbReference type="ARBA" id="ARBA00022989"/>
    </source>
</evidence>
<feature type="transmembrane region" description="Helical" evidence="12">
    <location>
        <begin position="819"/>
        <end position="839"/>
    </location>
</feature>
<feature type="transmembrane region" description="Helical" evidence="12">
    <location>
        <begin position="851"/>
        <end position="875"/>
    </location>
</feature>
<evidence type="ECO:0000313" key="15">
    <source>
        <dbReference type="Proteomes" id="UP000515156"/>
    </source>
</evidence>
<dbReference type="PROSITE" id="PS00981">
    <property type="entry name" value="G_PROTEIN_RECEP_F3_3"/>
    <property type="match status" value="1"/>
</dbReference>
<protein>
    <submittedName>
        <fullName evidence="16">Vomeronasal type-2 receptor 26-like</fullName>
    </submittedName>
</protein>